<keyword evidence="4" id="KW-0808">Transferase</keyword>
<comment type="caution">
    <text evidence="7">The sequence shown here is derived from an EMBL/GenBank/DDBJ whole genome shotgun (WGS) entry which is preliminary data.</text>
</comment>
<evidence type="ECO:0000256" key="2">
    <source>
        <dbReference type="ARBA" id="ARBA00011738"/>
    </source>
</evidence>
<dbReference type="InterPro" id="IPR000489">
    <property type="entry name" value="Pterin-binding_dom"/>
</dbReference>
<proteinExistence type="inferred from homology"/>
<dbReference type="Pfam" id="PF00809">
    <property type="entry name" value="Pterin_bind"/>
    <property type="match status" value="1"/>
</dbReference>
<dbReference type="GO" id="GO:0046656">
    <property type="term" value="P:folic acid biosynthetic process"/>
    <property type="evidence" value="ECO:0007669"/>
    <property type="project" value="UniProtKB-KW"/>
</dbReference>
<name>A0A917S829_9ACTN</name>
<organism evidence="7 8">
    <name type="scientific">Microlunatus endophyticus</name>
    <dbReference type="NCBI Taxonomy" id="1716077"/>
    <lineage>
        <taxon>Bacteria</taxon>
        <taxon>Bacillati</taxon>
        <taxon>Actinomycetota</taxon>
        <taxon>Actinomycetes</taxon>
        <taxon>Propionibacteriales</taxon>
        <taxon>Propionibacteriaceae</taxon>
        <taxon>Microlunatus</taxon>
    </lineage>
</organism>
<dbReference type="AlphaFoldDB" id="A0A917S829"/>
<dbReference type="EC" id="2.5.1.15" evidence="4"/>
<dbReference type="PANTHER" id="PTHR20941:SF8">
    <property type="entry name" value="INACTIVE DIHYDROPTEROATE SYNTHASE 2"/>
    <property type="match status" value="1"/>
</dbReference>
<feature type="domain" description="Pterin-binding" evidence="6">
    <location>
        <begin position="40"/>
        <end position="293"/>
    </location>
</feature>
<keyword evidence="4" id="KW-0289">Folate biosynthesis</keyword>
<dbReference type="CDD" id="cd00739">
    <property type="entry name" value="DHPS"/>
    <property type="match status" value="1"/>
</dbReference>
<feature type="compositionally biased region" description="Basic and acidic residues" evidence="5">
    <location>
        <begin position="1"/>
        <end position="14"/>
    </location>
</feature>
<evidence type="ECO:0000256" key="1">
    <source>
        <dbReference type="ARBA" id="ARBA00009503"/>
    </source>
</evidence>
<protein>
    <recommendedName>
        <fullName evidence="4">Dihydropteroate synthase</fullName>
        <shortName evidence="4">DHPS</shortName>
        <ecNumber evidence="4">2.5.1.15</ecNumber>
    </recommendedName>
    <alternativeName>
        <fullName evidence="4">Dihydropteroate pyrophosphorylase</fullName>
    </alternativeName>
</protein>
<evidence type="ECO:0000256" key="5">
    <source>
        <dbReference type="SAM" id="MobiDB-lite"/>
    </source>
</evidence>
<dbReference type="PANTHER" id="PTHR20941">
    <property type="entry name" value="FOLATE SYNTHESIS PROTEINS"/>
    <property type="match status" value="1"/>
</dbReference>
<comment type="function">
    <text evidence="3">Has very low affinity for the DHPS substrate 6-hydroxymethyl-7,8-dihydropterin-pyrophosphate, but can bind the inhibitor dapsone. Seems to lack dihydropteroate synthase activity, and does probably not function in folate metabolism.</text>
</comment>
<reference evidence="7" key="1">
    <citation type="journal article" date="2014" name="Int. J. Syst. Evol. Microbiol.">
        <title>Complete genome sequence of Corynebacterium casei LMG S-19264T (=DSM 44701T), isolated from a smear-ripened cheese.</title>
        <authorList>
            <consortium name="US DOE Joint Genome Institute (JGI-PGF)"/>
            <person name="Walter F."/>
            <person name="Albersmeier A."/>
            <person name="Kalinowski J."/>
            <person name="Ruckert C."/>
        </authorList>
    </citation>
    <scope>NUCLEOTIDE SEQUENCE</scope>
    <source>
        <strain evidence="7">CGMCC 4.7306</strain>
    </source>
</reference>
<comment type="similarity">
    <text evidence="1 4">Belongs to the DHPS family.</text>
</comment>
<dbReference type="InterPro" id="IPR045031">
    <property type="entry name" value="DHP_synth-like"/>
</dbReference>
<accession>A0A917S829</accession>
<dbReference type="PROSITE" id="PS00792">
    <property type="entry name" value="DHPS_1"/>
    <property type="match status" value="1"/>
</dbReference>
<feature type="region of interest" description="Disordered" evidence="5">
    <location>
        <begin position="1"/>
        <end position="29"/>
    </location>
</feature>
<comment type="subunit">
    <text evidence="2">Homodimer.</text>
</comment>
<dbReference type="SUPFAM" id="SSF51717">
    <property type="entry name" value="Dihydropteroate synthetase-like"/>
    <property type="match status" value="1"/>
</dbReference>
<keyword evidence="4" id="KW-0460">Magnesium</keyword>
<dbReference type="GO" id="GO:0046872">
    <property type="term" value="F:metal ion binding"/>
    <property type="evidence" value="ECO:0007669"/>
    <property type="project" value="UniProtKB-KW"/>
</dbReference>
<reference evidence="7" key="2">
    <citation type="submission" date="2020-09" db="EMBL/GenBank/DDBJ databases">
        <authorList>
            <person name="Sun Q."/>
            <person name="Zhou Y."/>
        </authorList>
    </citation>
    <scope>NUCLEOTIDE SEQUENCE</scope>
    <source>
        <strain evidence="7">CGMCC 4.7306</strain>
    </source>
</reference>
<dbReference type="PROSITE" id="PS50972">
    <property type="entry name" value="PTERIN_BINDING"/>
    <property type="match status" value="1"/>
</dbReference>
<sequence length="313" mass="33505">MSPDHEQRYDRPDPIDPAPEAGGAHPRLRLRDKAFDRTTPLVMGIVNRTPDSFYDHGATWDQERALARVDQLITDGADIIDIGGVKAGAGDPVDADEESRRTVGFIAAIRERHPAVVISIDTWRAPVARQACAAGADLINDAWGGYDPAMADVAAEFDAALVCTHTGGLEPRTDRFVASYDDVVADAISATTALADRALTAGVARESIIIDPAHDFGKTTLNSLEVTRRLGELVATGWPVLVSVSNKDFLGETLDLPTDQRVPATLAATAICAFLGAQIHRVHQVAEVRQVVDLVASVRGERPPAKIIRGIGD</sequence>
<dbReference type="Proteomes" id="UP000613840">
    <property type="component" value="Unassembled WGS sequence"/>
</dbReference>
<dbReference type="InterPro" id="IPR011005">
    <property type="entry name" value="Dihydropteroate_synth-like_sf"/>
</dbReference>
<gene>
    <name evidence="7" type="ORF">GCM10011575_20860</name>
</gene>
<comment type="function">
    <text evidence="4">Catalyzes the condensation of para-aminobenzoate (pABA) with 6-hydroxymethyl-7,8-dihydropterin diphosphate (DHPt-PP) to form 7,8-dihydropteroate (H2Pte), the immediate precursor of folate derivatives.</text>
</comment>
<dbReference type="NCBIfam" id="TIGR01496">
    <property type="entry name" value="DHPS"/>
    <property type="match status" value="1"/>
</dbReference>
<dbReference type="GO" id="GO:0005829">
    <property type="term" value="C:cytosol"/>
    <property type="evidence" value="ECO:0007669"/>
    <property type="project" value="TreeGrafter"/>
</dbReference>
<comment type="cofactor">
    <cofactor evidence="4">
        <name>Mg(2+)</name>
        <dbReference type="ChEBI" id="CHEBI:18420"/>
    </cofactor>
</comment>
<dbReference type="EMBL" id="BMMZ01000004">
    <property type="protein sequence ID" value="GGL62147.1"/>
    <property type="molecule type" value="Genomic_DNA"/>
</dbReference>
<keyword evidence="4" id="KW-0479">Metal-binding</keyword>
<dbReference type="FunFam" id="3.20.20.20:FF:000008">
    <property type="entry name" value="Dihydropteroate synthase"/>
    <property type="match status" value="1"/>
</dbReference>
<dbReference type="GO" id="GO:0004156">
    <property type="term" value="F:dihydropteroate synthase activity"/>
    <property type="evidence" value="ECO:0007669"/>
    <property type="project" value="UniProtKB-EC"/>
</dbReference>
<dbReference type="Gene3D" id="3.20.20.20">
    <property type="entry name" value="Dihydropteroate synthase-like"/>
    <property type="match status" value="1"/>
</dbReference>
<evidence type="ECO:0000256" key="3">
    <source>
        <dbReference type="ARBA" id="ARBA00058850"/>
    </source>
</evidence>
<evidence type="ECO:0000259" key="6">
    <source>
        <dbReference type="PROSITE" id="PS50972"/>
    </source>
</evidence>
<evidence type="ECO:0000313" key="8">
    <source>
        <dbReference type="Proteomes" id="UP000613840"/>
    </source>
</evidence>
<dbReference type="RefSeq" id="WP_229669932.1">
    <property type="nucleotide sequence ID" value="NZ_BMMZ01000004.1"/>
</dbReference>
<keyword evidence="8" id="KW-1185">Reference proteome</keyword>
<evidence type="ECO:0000256" key="4">
    <source>
        <dbReference type="RuleBase" id="RU361205"/>
    </source>
</evidence>
<dbReference type="InterPro" id="IPR006390">
    <property type="entry name" value="DHP_synth_dom"/>
</dbReference>
<comment type="pathway">
    <text evidence="4">Cofactor biosynthesis; tetrahydrofolate biosynthesis; 7,8-dihydrofolate from 2-amino-4-hydroxy-6-hydroxymethyl-7,8-dihydropteridine diphosphate and 4-aminobenzoate: step 1/2.</text>
</comment>
<evidence type="ECO:0000313" key="7">
    <source>
        <dbReference type="EMBL" id="GGL62147.1"/>
    </source>
</evidence>